<evidence type="ECO:0000313" key="8">
    <source>
        <dbReference type="Proteomes" id="UP001329151"/>
    </source>
</evidence>
<dbReference type="Pfam" id="PF02104">
    <property type="entry name" value="SURF1"/>
    <property type="match status" value="1"/>
</dbReference>
<keyword evidence="5 6" id="KW-0472">Membrane</keyword>
<evidence type="ECO:0000256" key="5">
    <source>
        <dbReference type="ARBA" id="ARBA00023136"/>
    </source>
</evidence>
<dbReference type="PANTHER" id="PTHR23427">
    <property type="entry name" value="SURFEIT LOCUS PROTEIN"/>
    <property type="match status" value="1"/>
</dbReference>
<dbReference type="Proteomes" id="UP001329151">
    <property type="component" value="Chromosome"/>
</dbReference>
<dbReference type="EMBL" id="AP028947">
    <property type="protein sequence ID" value="BET24697.1"/>
    <property type="molecule type" value="Genomic_DNA"/>
</dbReference>
<evidence type="ECO:0000256" key="4">
    <source>
        <dbReference type="ARBA" id="ARBA00022989"/>
    </source>
</evidence>
<keyword evidence="6" id="KW-1003">Cell membrane</keyword>
<comment type="caution">
    <text evidence="6">Lacks conserved residue(s) required for the propagation of feature annotation.</text>
</comment>
<dbReference type="AlphaFoldDB" id="A0AA86JI45"/>
<name>A0AA86JI45_9BURK</name>
<reference evidence="7 8" key="1">
    <citation type="submission" date="2023-10" db="EMBL/GenBank/DDBJ databases">
        <title>Complete Genome Sequence of Limnobacter thiooxidans CS-K2T, Isolated from freshwater lake sediments in Bavaria, Germany.</title>
        <authorList>
            <person name="Naruki M."/>
            <person name="Watanabe A."/>
            <person name="Warashina T."/>
            <person name="Morita T."/>
            <person name="Arakawa K."/>
        </authorList>
    </citation>
    <scope>NUCLEOTIDE SEQUENCE [LARGE SCALE GENOMIC DNA]</scope>
    <source>
        <strain evidence="7 8">CS-K2</strain>
    </source>
</reference>
<dbReference type="CDD" id="cd06662">
    <property type="entry name" value="SURF1"/>
    <property type="match status" value="1"/>
</dbReference>
<evidence type="ECO:0000256" key="3">
    <source>
        <dbReference type="ARBA" id="ARBA00022692"/>
    </source>
</evidence>
<keyword evidence="4 6" id="KW-1133">Transmembrane helix</keyword>
<dbReference type="KEGG" id="lto:RGQ30_01980"/>
<protein>
    <recommendedName>
        <fullName evidence="6">SURF1-like protein</fullName>
    </recommendedName>
</protein>
<organism evidence="7 8">
    <name type="scientific">Limnobacter thiooxidans</name>
    <dbReference type="NCBI Taxonomy" id="131080"/>
    <lineage>
        <taxon>Bacteria</taxon>
        <taxon>Pseudomonadati</taxon>
        <taxon>Pseudomonadota</taxon>
        <taxon>Betaproteobacteria</taxon>
        <taxon>Burkholderiales</taxon>
        <taxon>Burkholderiaceae</taxon>
        <taxon>Limnobacter</taxon>
    </lineage>
</organism>
<dbReference type="RefSeq" id="WP_130557068.1">
    <property type="nucleotide sequence ID" value="NZ_AP028947.1"/>
</dbReference>
<keyword evidence="8" id="KW-1185">Reference proteome</keyword>
<dbReference type="InterPro" id="IPR045214">
    <property type="entry name" value="Surf1/Surf4"/>
</dbReference>
<comment type="subcellular location">
    <subcellularLocation>
        <location evidence="6">Cell membrane</location>
        <topology evidence="6">Multi-pass membrane protein</topology>
    </subcellularLocation>
    <subcellularLocation>
        <location evidence="1">Membrane</location>
    </subcellularLocation>
</comment>
<evidence type="ECO:0000256" key="1">
    <source>
        <dbReference type="ARBA" id="ARBA00004370"/>
    </source>
</evidence>
<dbReference type="PROSITE" id="PS50895">
    <property type="entry name" value="SURF1"/>
    <property type="match status" value="1"/>
</dbReference>
<feature type="transmembrane region" description="Helical" evidence="6">
    <location>
        <begin position="248"/>
        <end position="267"/>
    </location>
</feature>
<proteinExistence type="inferred from homology"/>
<evidence type="ECO:0000256" key="6">
    <source>
        <dbReference type="RuleBase" id="RU363076"/>
    </source>
</evidence>
<dbReference type="InterPro" id="IPR002994">
    <property type="entry name" value="Surf1/Shy1"/>
</dbReference>
<evidence type="ECO:0000256" key="2">
    <source>
        <dbReference type="ARBA" id="ARBA00007165"/>
    </source>
</evidence>
<comment type="similarity">
    <text evidence="2 6">Belongs to the SURF1 family.</text>
</comment>
<dbReference type="PANTHER" id="PTHR23427:SF2">
    <property type="entry name" value="SURFEIT LOCUS PROTEIN 1"/>
    <property type="match status" value="1"/>
</dbReference>
<keyword evidence="3 6" id="KW-0812">Transmembrane</keyword>
<dbReference type="GO" id="GO:0005886">
    <property type="term" value="C:plasma membrane"/>
    <property type="evidence" value="ECO:0007669"/>
    <property type="project" value="UniProtKB-SubCell"/>
</dbReference>
<sequence>MVKAVNSPGKTKLVLTLLLGGVFVWLTFSLGQWQTGRAAEKQTLFDAQARALAASPISPGNAQIDLDNLSYRKIELQGRFDAKALIYIDNRQVNGRPAVQVVQGFRPEGASFLIPVDRGLLLRNPADPRRAPVMPDDATVSDEQVTGLKGTILPRFAQSAELRGVLLGAADSIYKEEQNGFQVWSNFSAEEFEKHLGQPVSNFVVTLQPVAQTSDSQDEAPFETRKVNGFYHVAVPLQEQVAKHKGYAFQWFTMSAVLVLLTLFFVYREFYKGNKP</sequence>
<accession>A0AA86JI45</accession>
<evidence type="ECO:0000313" key="7">
    <source>
        <dbReference type="EMBL" id="BET24697.1"/>
    </source>
</evidence>
<gene>
    <name evidence="7" type="ORF">RGQ30_01980</name>
</gene>